<proteinExistence type="predicted"/>
<evidence type="ECO:0000313" key="2">
    <source>
        <dbReference type="Proteomes" id="UP000220639"/>
    </source>
</evidence>
<protein>
    <submittedName>
        <fullName evidence="1">Uncharacterized protein</fullName>
    </submittedName>
</protein>
<dbReference type="AlphaFoldDB" id="A0A285AWM7"/>
<organism evidence="1 2">
    <name type="scientific">Klebsiella grimontii</name>
    <dbReference type="NCBI Taxonomy" id="2058152"/>
    <lineage>
        <taxon>Bacteria</taxon>
        <taxon>Pseudomonadati</taxon>
        <taxon>Pseudomonadota</taxon>
        <taxon>Gammaproteobacteria</taxon>
        <taxon>Enterobacterales</taxon>
        <taxon>Enterobacteriaceae</taxon>
        <taxon>Klebsiella/Raoultella group</taxon>
        <taxon>Klebsiella</taxon>
    </lineage>
</organism>
<gene>
    <name evidence="1" type="ORF">KOSB73_170145</name>
</gene>
<name>A0A285AWM7_9ENTR</name>
<accession>A0A285AWM7</accession>
<dbReference type="Proteomes" id="UP000220639">
    <property type="component" value="Unassembled WGS sequence"/>
</dbReference>
<evidence type="ECO:0000313" key="1">
    <source>
        <dbReference type="EMBL" id="SNU33047.1"/>
    </source>
</evidence>
<dbReference type="InterPro" id="IPR031810">
    <property type="entry name" value="YjeJ-like"/>
</dbReference>
<sequence length="282" mass="31563">MSNYLKGLNTSILLHEENFMALTLKVKTSNAQTHLFHLQGEALRDLMMILQNRLLTLQINSANDQHSLAALIEKASQEMANNLPLIEPQDVEQPDAGSLVSNLSVIFNEHDFKLLLILKNESMHHIRVSDAQIQFIMVAIARALDNVKNTNLIALLAAGNNYAPVYDAEFNDNGTIDYSVIEIEQWKLDLFSQFFLIIYGIESTDGPEMKFGAVIKAHEAINEEGMDIIAHHFASKSKRLMPYSNELKSIKTTALALNIAGIPSPKDALQPLAEFYKTLNMK</sequence>
<dbReference type="RefSeq" id="WP_165774978.1">
    <property type="nucleotide sequence ID" value="NZ_CBCSJA010000010.1"/>
</dbReference>
<dbReference type="Pfam" id="PF15922">
    <property type="entry name" value="YjeJ"/>
    <property type="match status" value="1"/>
</dbReference>
<reference evidence="2" key="1">
    <citation type="submission" date="2017-08" db="EMBL/GenBank/DDBJ databases">
        <authorList>
            <person name="Brisse S."/>
        </authorList>
    </citation>
    <scope>NUCLEOTIDE SEQUENCE [LARGE SCALE GENOMIC DNA]</scope>
    <source>
        <strain evidence="2">06D021</strain>
    </source>
</reference>
<dbReference type="EMBL" id="FZTC01000009">
    <property type="protein sequence ID" value="SNU33047.1"/>
    <property type="molecule type" value="Genomic_DNA"/>
</dbReference>